<reference evidence="2" key="1">
    <citation type="submission" date="2023-03" db="EMBL/GenBank/DDBJ databases">
        <title>Massive genome expansion in bonnet fungi (Mycena s.s.) driven by repeated elements and novel gene families across ecological guilds.</title>
        <authorList>
            <consortium name="Lawrence Berkeley National Laboratory"/>
            <person name="Harder C.B."/>
            <person name="Miyauchi S."/>
            <person name="Viragh M."/>
            <person name="Kuo A."/>
            <person name="Thoen E."/>
            <person name="Andreopoulos B."/>
            <person name="Lu D."/>
            <person name="Skrede I."/>
            <person name="Drula E."/>
            <person name="Henrissat B."/>
            <person name="Morin E."/>
            <person name="Kohler A."/>
            <person name="Barry K."/>
            <person name="LaButti K."/>
            <person name="Morin E."/>
            <person name="Salamov A."/>
            <person name="Lipzen A."/>
            <person name="Mereny Z."/>
            <person name="Hegedus B."/>
            <person name="Baldrian P."/>
            <person name="Stursova M."/>
            <person name="Weitz H."/>
            <person name="Taylor A."/>
            <person name="Grigoriev I.V."/>
            <person name="Nagy L.G."/>
            <person name="Martin F."/>
            <person name="Kauserud H."/>
        </authorList>
    </citation>
    <scope>NUCLEOTIDE SEQUENCE</scope>
    <source>
        <strain evidence="2">CBHHK200</strain>
    </source>
</reference>
<feature type="chain" id="PRO_5042192433" description="Secreted protein" evidence="1">
    <location>
        <begin position="18"/>
        <end position="328"/>
    </location>
</feature>
<protein>
    <recommendedName>
        <fullName evidence="4">Secreted protein</fullName>
    </recommendedName>
</protein>
<dbReference type="AlphaFoldDB" id="A0AAD6WVH0"/>
<accession>A0AAD6WVH0</accession>
<evidence type="ECO:0000313" key="2">
    <source>
        <dbReference type="EMBL" id="KAJ7028868.1"/>
    </source>
</evidence>
<sequence>MSVIFAFFLYLRSSIFALRGRSGSIGWADVVSGKFKPKSCFGPGLMTALCSSGRPRWSEVLIAARGNTGTTVKGLANVPRDVWSHLPPEVDVREACRRAGCRFRKLLLCTCGVPGTLSMCRHCRFSLFLVGAVSVKAGSVYTRRSHERYLRVRGWRPRDPHRLPPLPPIFLSRLHCFCIPPCTPCDTIADSPLFLVCANGVNATFVLGVVVLPRWRGSHKCYTFVRLVGVPSILTVRCHGRLDVFYGQCGLHGHCFCVPDTLGGVLVIHSICLHCGLSVPRRRGQRERYICVLDRSIGPPASSPSAVTPVLPIFFVGADRMNATLVVS</sequence>
<gene>
    <name evidence="2" type="ORF">C8F04DRAFT_1188299</name>
</gene>
<organism evidence="2 3">
    <name type="scientific">Mycena alexandri</name>
    <dbReference type="NCBI Taxonomy" id="1745969"/>
    <lineage>
        <taxon>Eukaryota</taxon>
        <taxon>Fungi</taxon>
        <taxon>Dikarya</taxon>
        <taxon>Basidiomycota</taxon>
        <taxon>Agaricomycotina</taxon>
        <taxon>Agaricomycetes</taxon>
        <taxon>Agaricomycetidae</taxon>
        <taxon>Agaricales</taxon>
        <taxon>Marasmiineae</taxon>
        <taxon>Mycenaceae</taxon>
        <taxon>Mycena</taxon>
    </lineage>
</organism>
<evidence type="ECO:0000313" key="3">
    <source>
        <dbReference type="Proteomes" id="UP001218188"/>
    </source>
</evidence>
<feature type="signal peptide" evidence="1">
    <location>
        <begin position="1"/>
        <end position="17"/>
    </location>
</feature>
<keyword evidence="3" id="KW-1185">Reference proteome</keyword>
<keyword evidence="1" id="KW-0732">Signal</keyword>
<proteinExistence type="predicted"/>
<name>A0AAD6WVH0_9AGAR</name>
<evidence type="ECO:0000256" key="1">
    <source>
        <dbReference type="SAM" id="SignalP"/>
    </source>
</evidence>
<evidence type="ECO:0008006" key="4">
    <source>
        <dbReference type="Google" id="ProtNLM"/>
    </source>
</evidence>
<dbReference type="EMBL" id="JARJCM010000108">
    <property type="protein sequence ID" value="KAJ7028868.1"/>
    <property type="molecule type" value="Genomic_DNA"/>
</dbReference>
<dbReference type="Proteomes" id="UP001218188">
    <property type="component" value="Unassembled WGS sequence"/>
</dbReference>
<comment type="caution">
    <text evidence="2">The sequence shown here is derived from an EMBL/GenBank/DDBJ whole genome shotgun (WGS) entry which is preliminary data.</text>
</comment>